<dbReference type="Pfam" id="PF07690">
    <property type="entry name" value="MFS_1"/>
    <property type="match status" value="1"/>
</dbReference>
<feature type="transmembrane region" description="Helical" evidence="6">
    <location>
        <begin position="401"/>
        <end position="428"/>
    </location>
</feature>
<feature type="transmembrane region" description="Helical" evidence="6">
    <location>
        <begin position="368"/>
        <end position="389"/>
    </location>
</feature>
<feature type="transmembrane region" description="Helical" evidence="6">
    <location>
        <begin position="113"/>
        <end position="134"/>
    </location>
</feature>
<reference evidence="9" key="1">
    <citation type="submission" date="2017-11" db="EMBL/GenBank/DDBJ databases">
        <title>Complete Genome Sequence of Kyrpidia sp. Strain EA-1, a thermophilic, hydrogen-oxidizing Bacterium, isolated from the Azores.</title>
        <authorList>
            <person name="Reiner J.E."/>
            <person name="Lapp C.J."/>
            <person name="Bunk B."/>
            <person name="Gescher J."/>
        </authorList>
    </citation>
    <scope>NUCLEOTIDE SEQUENCE [LARGE SCALE GENOMIC DNA]</scope>
    <source>
        <strain evidence="9">EA-1</strain>
    </source>
</reference>
<dbReference type="InterPro" id="IPR020846">
    <property type="entry name" value="MFS_dom"/>
</dbReference>
<dbReference type="KEGG" id="kyr:CVV65_14040"/>
<keyword evidence="5 6" id="KW-0472">Membrane</keyword>
<dbReference type="PANTHER" id="PTHR42718:SF9">
    <property type="entry name" value="MAJOR FACILITATOR SUPERFAMILY MULTIDRUG TRANSPORTER MFSC"/>
    <property type="match status" value="1"/>
</dbReference>
<dbReference type="Gene3D" id="1.20.1250.20">
    <property type="entry name" value="MFS general substrate transporter like domains"/>
    <property type="match status" value="1"/>
</dbReference>
<feature type="transmembrane region" description="Helical" evidence="6">
    <location>
        <begin position="275"/>
        <end position="296"/>
    </location>
</feature>
<dbReference type="AlphaFoldDB" id="A0A2K8NBD3"/>
<feature type="domain" description="Major facilitator superfamily (MFS) profile" evidence="7">
    <location>
        <begin position="22"/>
        <end position="463"/>
    </location>
</feature>
<feature type="transmembrane region" description="Helical" evidence="6">
    <location>
        <begin position="176"/>
        <end position="195"/>
    </location>
</feature>
<evidence type="ECO:0000256" key="4">
    <source>
        <dbReference type="ARBA" id="ARBA00022989"/>
    </source>
</evidence>
<dbReference type="Proteomes" id="UP000231932">
    <property type="component" value="Chromosome"/>
</dbReference>
<feature type="transmembrane region" description="Helical" evidence="6">
    <location>
        <begin position="440"/>
        <end position="458"/>
    </location>
</feature>
<gene>
    <name evidence="8" type="ORF">CVV65_14040</name>
</gene>
<dbReference type="GO" id="GO:0022857">
    <property type="term" value="F:transmembrane transporter activity"/>
    <property type="evidence" value="ECO:0007669"/>
    <property type="project" value="InterPro"/>
</dbReference>
<feature type="transmembrane region" description="Helical" evidence="6">
    <location>
        <begin position="316"/>
        <end position="337"/>
    </location>
</feature>
<feature type="transmembrane region" description="Helical" evidence="6">
    <location>
        <begin position="344"/>
        <end position="362"/>
    </location>
</feature>
<feature type="transmembrane region" description="Helical" evidence="6">
    <location>
        <begin position="57"/>
        <end position="76"/>
    </location>
</feature>
<name>A0A2K8NBD3_9BACL</name>
<evidence type="ECO:0000256" key="3">
    <source>
        <dbReference type="ARBA" id="ARBA00022692"/>
    </source>
</evidence>
<proteinExistence type="predicted"/>
<feature type="transmembrane region" description="Helical" evidence="6">
    <location>
        <begin position="88"/>
        <end position="107"/>
    </location>
</feature>
<evidence type="ECO:0000256" key="2">
    <source>
        <dbReference type="ARBA" id="ARBA00022448"/>
    </source>
</evidence>
<dbReference type="OrthoDB" id="146256at2"/>
<comment type="subcellular location">
    <subcellularLocation>
        <location evidence="1">Cell membrane</location>
        <topology evidence="1">Multi-pass membrane protein</topology>
    </subcellularLocation>
</comment>
<feature type="transmembrane region" description="Helical" evidence="6">
    <location>
        <begin position="21"/>
        <end position="45"/>
    </location>
</feature>
<dbReference type="InterPro" id="IPR005829">
    <property type="entry name" value="Sugar_transporter_CS"/>
</dbReference>
<keyword evidence="2" id="KW-0813">Transport</keyword>
<dbReference type="EMBL" id="CP024955">
    <property type="protein sequence ID" value="ATY86621.1"/>
    <property type="molecule type" value="Genomic_DNA"/>
</dbReference>
<dbReference type="RefSeq" id="WP_100669548.1">
    <property type="nucleotide sequence ID" value="NZ_CP024955.1"/>
</dbReference>
<evidence type="ECO:0000313" key="8">
    <source>
        <dbReference type="EMBL" id="ATY86621.1"/>
    </source>
</evidence>
<evidence type="ECO:0000256" key="6">
    <source>
        <dbReference type="SAM" id="Phobius"/>
    </source>
</evidence>
<evidence type="ECO:0000256" key="1">
    <source>
        <dbReference type="ARBA" id="ARBA00004651"/>
    </source>
</evidence>
<dbReference type="CDD" id="cd17321">
    <property type="entry name" value="MFS_MMR_MDR_like"/>
    <property type="match status" value="1"/>
</dbReference>
<feature type="transmembrane region" description="Helical" evidence="6">
    <location>
        <begin position="216"/>
        <end position="235"/>
    </location>
</feature>
<sequence>MELETERRDGTGPPASPRRNLLLFTIALGVLLNPLNSSLIAVALARLEHAFGLDFAAASWLISAYYLASAIAQPVMGKLADLFGRKRVFLAGLILVAVSSATAPFAPSYGWLIAFRLIQSFGSGAIYPAGMGIVRNVITERQSQALAFLSVFASGAAAFGPSIGGVLVHYGDWPAIFWVNFPFVIAGFGMALAVLPKDKPRKRAESLPGWLRYLDIPGVVLFAGTIVTGLLFLLSVTDHPIWGAGVLAVIASLALVAVELRVATPFLDVRMFRRNLSLTWVLVQFVTVNVIFYSIFFGMPTYLQEARGLNAQETGLLMLAVAGFGVIVTPLTGRWVAKGGVRPPLLLAGICMTVGSALFWTLHSASSVAWLVFCLSVLGVSNGFNNVGLQTALFQVAPKEVIGVASGLFQTSRYMGTILSTVLLGLFFGHHLDTTSLHELGTVLAVLGLAVIWMSWRLPGRSEG</sequence>
<evidence type="ECO:0000256" key="5">
    <source>
        <dbReference type="ARBA" id="ARBA00023136"/>
    </source>
</evidence>
<dbReference type="PROSITE" id="PS00216">
    <property type="entry name" value="SUGAR_TRANSPORT_1"/>
    <property type="match status" value="1"/>
</dbReference>
<dbReference type="SUPFAM" id="SSF103473">
    <property type="entry name" value="MFS general substrate transporter"/>
    <property type="match status" value="1"/>
</dbReference>
<dbReference type="GO" id="GO:0005886">
    <property type="term" value="C:plasma membrane"/>
    <property type="evidence" value="ECO:0007669"/>
    <property type="project" value="UniProtKB-SubCell"/>
</dbReference>
<dbReference type="InterPro" id="IPR036259">
    <property type="entry name" value="MFS_trans_sf"/>
</dbReference>
<feature type="transmembrane region" description="Helical" evidence="6">
    <location>
        <begin position="241"/>
        <end position="263"/>
    </location>
</feature>
<keyword evidence="4 6" id="KW-1133">Transmembrane helix</keyword>
<keyword evidence="3 6" id="KW-0812">Transmembrane</keyword>
<evidence type="ECO:0000313" key="9">
    <source>
        <dbReference type="Proteomes" id="UP000231932"/>
    </source>
</evidence>
<evidence type="ECO:0000259" key="7">
    <source>
        <dbReference type="PROSITE" id="PS50850"/>
    </source>
</evidence>
<organism evidence="8 9">
    <name type="scientific">Kyrpidia spormannii</name>
    <dbReference type="NCBI Taxonomy" id="2055160"/>
    <lineage>
        <taxon>Bacteria</taxon>
        <taxon>Bacillati</taxon>
        <taxon>Bacillota</taxon>
        <taxon>Bacilli</taxon>
        <taxon>Bacillales</taxon>
        <taxon>Alicyclobacillaceae</taxon>
        <taxon>Kyrpidia</taxon>
    </lineage>
</organism>
<accession>A0A2K8NBD3</accession>
<protein>
    <submittedName>
        <fullName evidence="8">MFS transporter</fullName>
    </submittedName>
</protein>
<feature type="transmembrane region" description="Helical" evidence="6">
    <location>
        <begin position="146"/>
        <end position="170"/>
    </location>
</feature>
<dbReference type="PROSITE" id="PS50850">
    <property type="entry name" value="MFS"/>
    <property type="match status" value="1"/>
</dbReference>
<keyword evidence="9" id="KW-1185">Reference proteome</keyword>
<dbReference type="PANTHER" id="PTHR42718">
    <property type="entry name" value="MAJOR FACILITATOR SUPERFAMILY MULTIDRUG TRANSPORTER MFSC"/>
    <property type="match status" value="1"/>
</dbReference>
<dbReference type="InterPro" id="IPR011701">
    <property type="entry name" value="MFS"/>
</dbReference>
<dbReference type="Gene3D" id="1.20.1720.10">
    <property type="entry name" value="Multidrug resistance protein D"/>
    <property type="match status" value="1"/>
</dbReference>